<dbReference type="Proteomes" id="UP000658320">
    <property type="component" value="Unassembled WGS sequence"/>
</dbReference>
<evidence type="ECO:0008006" key="4">
    <source>
        <dbReference type="Google" id="ProtNLM"/>
    </source>
</evidence>
<keyword evidence="3" id="KW-1185">Reference proteome</keyword>
<comment type="caution">
    <text evidence="2">The sequence shown here is derived from an EMBL/GenBank/DDBJ whole genome shotgun (WGS) entry which is preliminary data.</text>
</comment>
<organism evidence="2 3">
    <name type="scientific">Streptomyces aurantiogriseus</name>
    <dbReference type="NCBI Taxonomy" id="66870"/>
    <lineage>
        <taxon>Bacteria</taxon>
        <taxon>Bacillati</taxon>
        <taxon>Actinomycetota</taxon>
        <taxon>Actinomycetes</taxon>
        <taxon>Kitasatosporales</taxon>
        <taxon>Streptomycetaceae</taxon>
        <taxon>Streptomyces</taxon>
    </lineage>
</organism>
<evidence type="ECO:0000313" key="3">
    <source>
        <dbReference type="Proteomes" id="UP000658320"/>
    </source>
</evidence>
<protein>
    <recommendedName>
        <fullName evidence="4">Transposase</fullName>
    </recommendedName>
</protein>
<name>A0A918FPK5_9ACTN</name>
<evidence type="ECO:0000256" key="1">
    <source>
        <dbReference type="SAM" id="MobiDB-lite"/>
    </source>
</evidence>
<reference evidence="2" key="1">
    <citation type="journal article" date="2014" name="Int. J. Syst. Evol. Microbiol.">
        <title>Complete genome sequence of Corynebacterium casei LMG S-19264T (=DSM 44701T), isolated from a smear-ripened cheese.</title>
        <authorList>
            <consortium name="US DOE Joint Genome Institute (JGI-PGF)"/>
            <person name="Walter F."/>
            <person name="Albersmeier A."/>
            <person name="Kalinowski J."/>
            <person name="Ruckert C."/>
        </authorList>
    </citation>
    <scope>NUCLEOTIDE SEQUENCE</scope>
    <source>
        <strain evidence="2">JCM 4346</strain>
    </source>
</reference>
<feature type="region of interest" description="Disordered" evidence="1">
    <location>
        <begin position="81"/>
        <end position="105"/>
    </location>
</feature>
<proteinExistence type="predicted"/>
<dbReference type="AlphaFoldDB" id="A0A918FPK5"/>
<gene>
    <name evidence="2" type="ORF">GCM10010251_96290</name>
</gene>
<evidence type="ECO:0000313" key="2">
    <source>
        <dbReference type="EMBL" id="GGR64493.1"/>
    </source>
</evidence>
<dbReference type="EMBL" id="BMSX01000051">
    <property type="protein sequence ID" value="GGR64493.1"/>
    <property type="molecule type" value="Genomic_DNA"/>
</dbReference>
<accession>A0A918FPK5</accession>
<reference evidence="2" key="2">
    <citation type="submission" date="2020-09" db="EMBL/GenBank/DDBJ databases">
        <authorList>
            <person name="Sun Q."/>
            <person name="Ohkuma M."/>
        </authorList>
    </citation>
    <scope>NUCLEOTIDE SEQUENCE</scope>
    <source>
        <strain evidence="2">JCM 4346</strain>
    </source>
</reference>
<sequence length="105" mass="11483">MGPLKICRQNAIAVSAEAGAKRWRSLEYGGPEWQKVYFRLRNSVEGYNGYAKNPLAEGIESAGSRRIRGIAAQTILLAMSPSPRSYSRRPRSPAPRCGFGDAGRA</sequence>